<reference evidence="3" key="2">
    <citation type="submission" date="2020-09" db="EMBL/GenBank/DDBJ databases">
        <authorList>
            <person name="Sun Q."/>
            <person name="Zhou Y."/>
        </authorList>
    </citation>
    <scope>NUCLEOTIDE SEQUENCE</scope>
    <source>
        <strain evidence="3">CGMCC 1.15519</strain>
    </source>
</reference>
<dbReference type="Pfam" id="PF20057">
    <property type="entry name" value="DUF6456"/>
    <property type="match status" value="1"/>
</dbReference>
<keyword evidence="4" id="KW-1185">Reference proteome</keyword>
<evidence type="ECO:0000313" key="4">
    <source>
        <dbReference type="Proteomes" id="UP000635071"/>
    </source>
</evidence>
<dbReference type="AlphaFoldDB" id="A0A917E366"/>
<accession>A0A917E366</accession>
<feature type="region of interest" description="Disordered" evidence="1">
    <location>
        <begin position="78"/>
        <end position="97"/>
    </location>
</feature>
<reference evidence="3" key="1">
    <citation type="journal article" date="2014" name="Int. J. Syst. Evol. Microbiol.">
        <title>Complete genome sequence of Corynebacterium casei LMG S-19264T (=DSM 44701T), isolated from a smear-ripened cheese.</title>
        <authorList>
            <consortium name="US DOE Joint Genome Institute (JGI-PGF)"/>
            <person name="Walter F."/>
            <person name="Albersmeier A."/>
            <person name="Kalinowski J."/>
            <person name="Ruckert C."/>
        </authorList>
    </citation>
    <scope>NUCLEOTIDE SEQUENCE</scope>
    <source>
        <strain evidence="3">CGMCC 1.15519</strain>
    </source>
</reference>
<dbReference type="EMBL" id="BMJM01000001">
    <property type="protein sequence ID" value="GGD98522.1"/>
    <property type="molecule type" value="Genomic_DNA"/>
</dbReference>
<dbReference type="InterPro" id="IPR045599">
    <property type="entry name" value="DUF6456"/>
</dbReference>
<sequence length="165" mass="18151">MSARNNTKLNDVLPDPINRLLSIRQLAPSDVIDRRQVTVNLAESPLAWLATRGMVTPLQFRASERLRHDFMTAGRAPRITMNWDPSPSRSAGGGIDPTTSQISARQRFDAAVTAVGPGLTDVLWRVVCLGEGLETAERALAWPSRAGKLVLKLALDRLVTHYNLD</sequence>
<gene>
    <name evidence="3" type="ORF">GCM10011529_00690</name>
</gene>
<comment type="caution">
    <text evidence="3">The sequence shown here is derived from an EMBL/GenBank/DDBJ whole genome shotgun (WGS) entry which is preliminary data.</text>
</comment>
<evidence type="ECO:0000313" key="3">
    <source>
        <dbReference type="EMBL" id="GGD98522.1"/>
    </source>
</evidence>
<dbReference type="Proteomes" id="UP000635071">
    <property type="component" value="Unassembled WGS sequence"/>
</dbReference>
<name>A0A917E366_9SPHN</name>
<feature type="domain" description="DUF6456" evidence="2">
    <location>
        <begin position="38"/>
        <end position="163"/>
    </location>
</feature>
<protein>
    <recommendedName>
        <fullName evidence="2">DUF6456 domain-containing protein</fullName>
    </recommendedName>
</protein>
<evidence type="ECO:0000256" key="1">
    <source>
        <dbReference type="SAM" id="MobiDB-lite"/>
    </source>
</evidence>
<dbReference type="RefSeq" id="WP_243450477.1">
    <property type="nucleotide sequence ID" value="NZ_BMJM01000001.1"/>
</dbReference>
<evidence type="ECO:0000259" key="2">
    <source>
        <dbReference type="Pfam" id="PF20057"/>
    </source>
</evidence>
<organism evidence="3 4">
    <name type="scientific">Sandarakinorhabdus glacialis</name>
    <dbReference type="NCBI Taxonomy" id="1614636"/>
    <lineage>
        <taxon>Bacteria</taxon>
        <taxon>Pseudomonadati</taxon>
        <taxon>Pseudomonadota</taxon>
        <taxon>Alphaproteobacteria</taxon>
        <taxon>Sphingomonadales</taxon>
        <taxon>Sphingosinicellaceae</taxon>
        <taxon>Sandarakinorhabdus</taxon>
    </lineage>
</organism>
<proteinExistence type="predicted"/>